<dbReference type="EMBL" id="CP034088">
    <property type="protein sequence ID" value="AZG79067.1"/>
    <property type="molecule type" value="Genomic_DNA"/>
</dbReference>
<dbReference type="Pfam" id="PF00582">
    <property type="entry name" value="Usp"/>
    <property type="match status" value="1"/>
</dbReference>
<gene>
    <name evidence="3" type="ORF">EHO51_19880</name>
    <name evidence="4" type="ORF">F7D13_17645</name>
</gene>
<protein>
    <submittedName>
        <fullName evidence="3">Universal stress protein</fullName>
    </submittedName>
</protein>
<dbReference type="InterPro" id="IPR006015">
    <property type="entry name" value="Universal_stress_UspA"/>
</dbReference>
<name>A0A3G8MB40_9HYPH</name>
<dbReference type="Proteomes" id="UP000424673">
    <property type="component" value="Plasmid unnamed2"/>
</dbReference>
<keyword evidence="6" id="KW-1185">Reference proteome</keyword>
<evidence type="ECO:0000259" key="2">
    <source>
        <dbReference type="Pfam" id="PF00582"/>
    </source>
</evidence>
<dbReference type="PANTHER" id="PTHR46268:SF6">
    <property type="entry name" value="UNIVERSAL STRESS PROTEIN UP12"/>
    <property type="match status" value="1"/>
</dbReference>
<dbReference type="KEGG" id="mros:EHO51_19880"/>
<proteinExistence type="inferred from homology"/>
<dbReference type="PRINTS" id="PR01438">
    <property type="entry name" value="UNVRSLSTRESS"/>
</dbReference>
<organism evidence="3 5">
    <name type="scientific">Methylocystis rosea</name>
    <dbReference type="NCBI Taxonomy" id="173366"/>
    <lineage>
        <taxon>Bacteria</taxon>
        <taxon>Pseudomonadati</taxon>
        <taxon>Pseudomonadota</taxon>
        <taxon>Alphaproteobacteria</taxon>
        <taxon>Hyphomicrobiales</taxon>
        <taxon>Methylocystaceae</taxon>
        <taxon>Methylocystis</taxon>
    </lineage>
</organism>
<evidence type="ECO:0000313" key="5">
    <source>
        <dbReference type="Proteomes" id="UP000273982"/>
    </source>
</evidence>
<dbReference type="Gene3D" id="3.40.50.620">
    <property type="entry name" value="HUPs"/>
    <property type="match status" value="1"/>
</dbReference>
<dbReference type="SUPFAM" id="SSF52402">
    <property type="entry name" value="Adenine nucleotide alpha hydrolases-like"/>
    <property type="match status" value="1"/>
</dbReference>
<evidence type="ECO:0000313" key="4">
    <source>
        <dbReference type="EMBL" id="QGM95908.1"/>
    </source>
</evidence>
<evidence type="ECO:0000313" key="3">
    <source>
        <dbReference type="EMBL" id="AZG79067.1"/>
    </source>
</evidence>
<geneLocation type="plasmid" evidence="4 6">
    <name>unnamed2</name>
</geneLocation>
<comment type="similarity">
    <text evidence="1">Belongs to the universal stress protein A family.</text>
</comment>
<dbReference type="Proteomes" id="UP000273982">
    <property type="component" value="Plasmid pGW6_2"/>
</dbReference>
<dbReference type="InterPro" id="IPR006016">
    <property type="entry name" value="UspA"/>
</dbReference>
<geneLocation type="plasmid" evidence="3">
    <name>pGW6_2</name>
</geneLocation>
<dbReference type="RefSeq" id="WP_124740567.1">
    <property type="nucleotide sequence ID" value="NZ_CP034088.1"/>
</dbReference>
<dbReference type="PANTHER" id="PTHR46268">
    <property type="entry name" value="STRESS RESPONSE PROTEIN NHAX"/>
    <property type="match status" value="1"/>
</dbReference>
<evidence type="ECO:0000256" key="1">
    <source>
        <dbReference type="ARBA" id="ARBA00008791"/>
    </source>
</evidence>
<reference evidence="4 6" key="2">
    <citation type="journal article" date="2021" name="AMB Express">
        <title>Isolation and characterisation of Methylocystis spp. for poly-3-hydroxybutyrate production using waste methane feedstocks.</title>
        <authorList>
            <person name="Rumah B.L."/>
            <person name="Stead C.E."/>
            <person name="Claxton Stevens B.H."/>
            <person name="Minton N.P."/>
            <person name="Grosse-Honebrink A."/>
            <person name="Zhang Y."/>
        </authorList>
    </citation>
    <scope>NUCLEOTIDE SEQUENCE [LARGE SCALE GENOMIC DNA]</scope>
    <source>
        <strain evidence="4 6">BRCS1</strain>
        <plasmid evidence="4 6">unnamed2</plasmid>
    </source>
</reference>
<reference evidence="3 5" key="1">
    <citation type="submission" date="2018-11" db="EMBL/GenBank/DDBJ databases">
        <title>Genome squencing of methanotrophic bacteria isolated from alkaline groundwater in Korea.</title>
        <authorList>
            <person name="Nguyen L.N."/>
        </authorList>
    </citation>
    <scope>NUCLEOTIDE SEQUENCE [LARGE SCALE GENOMIC DNA]</scope>
    <source>
        <strain evidence="3 5">GW6</strain>
        <plasmid evidence="3">pGW6_2</plasmid>
        <plasmid evidence="5">pgw6_2</plasmid>
    </source>
</reference>
<accession>A0A3G8MB40</accession>
<geneLocation type="plasmid" evidence="5">
    <name>pgw6_2</name>
</geneLocation>
<keyword evidence="3" id="KW-0614">Plasmid</keyword>
<dbReference type="InterPro" id="IPR014729">
    <property type="entry name" value="Rossmann-like_a/b/a_fold"/>
</dbReference>
<sequence length="139" mass="15593">MFKRILLPVDLEQPQLTRQAIEAAIGIADPDARLRLVNVQTMLPTMFIEYGPPDYEDEVRLEAQKQIAKTTVKIDYPRKRISTIVRIGAIYDEALTEAGEWNADLIVICSNRPTLATYLLGSNAAKIVRHATCSVLVVR</sequence>
<feature type="domain" description="UspA" evidence="2">
    <location>
        <begin position="1"/>
        <end position="139"/>
    </location>
</feature>
<dbReference type="EMBL" id="CP044330">
    <property type="protein sequence ID" value="QGM95908.1"/>
    <property type="molecule type" value="Genomic_DNA"/>
</dbReference>
<dbReference type="AlphaFoldDB" id="A0A3G8MB40"/>
<dbReference type="CDD" id="cd00293">
    <property type="entry name" value="USP-like"/>
    <property type="match status" value="1"/>
</dbReference>
<evidence type="ECO:0000313" key="6">
    <source>
        <dbReference type="Proteomes" id="UP000424673"/>
    </source>
</evidence>